<name>A0A0B1SU24_OESDE</name>
<protein>
    <recommendedName>
        <fullName evidence="4">EF-hand domain-containing protein</fullName>
    </recommendedName>
</protein>
<gene>
    <name evidence="2" type="ORF">OESDEN_11740</name>
</gene>
<keyword evidence="3" id="KW-1185">Reference proteome</keyword>
<feature type="chain" id="PRO_5002061149" description="EF-hand domain-containing protein" evidence="1">
    <location>
        <begin position="22"/>
        <end position="118"/>
    </location>
</feature>
<dbReference type="AlphaFoldDB" id="A0A0B1SU24"/>
<evidence type="ECO:0000256" key="1">
    <source>
        <dbReference type="SAM" id="SignalP"/>
    </source>
</evidence>
<dbReference type="OrthoDB" id="429467at2759"/>
<evidence type="ECO:0000313" key="3">
    <source>
        <dbReference type="Proteomes" id="UP000053660"/>
    </source>
</evidence>
<sequence>MNSVLLAVEVFCALLIDEVHLQNSKEKERSDIRLVTTTVDASATFDEKSYGKLNLEDLLKKFQNKLGEPLGENGVFTAHKGKSNSKNGEVDYKAFAHLITTGAQDELASHNVSFKTAS</sequence>
<keyword evidence="1" id="KW-0732">Signal</keyword>
<organism evidence="2 3">
    <name type="scientific">Oesophagostomum dentatum</name>
    <name type="common">Nodular worm</name>
    <dbReference type="NCBI Taxonomy" id="61180"/>
    <lineage>
        <taxon>Eukaryota</taxon>
        <taxon>Metazoa</taxon>
        <taxon>Ecdysozoa</taxon>
        <taxon>Nematoda</taxon>
        <taxon>Chromadorea</taxon>
        <taxon>Rhabditida</taxon>
        <taxon>Rhabditina</taxon>
        <taxon>Rhabditomorpha</taxon>
        <taxon>Strongyloidea</taxon>
        <taxon>Strongylidae</taxon>
        <taxon>Oesophagostomum</taxon>
    </lineage>
</organism>
<accession>A0A0B1SU24</accession>
<proteinExistence type="predicted"/>
<reference evidence="2 3" key="1">
    <citation type="submission" date="2014-03" db="EMBL/GenBank/DDBJ databases">
        <title>Draft genome of the hookworm Oesophagostomum dentatum.</title>
        <authorList>
            <person name="Mitreva M."/>
        </authorList>
    </citation>
    <scope>NUCLEOTIDE SEQUENCE [LARGE SCALE GENOMIC DNA]</scope>
    <source>
        <strain evidence="2 3">OD-Hann</strain>
    </source>
</reference>
<evidence type="ECO:0008006" key="4">
    <source>
        <dbReference type="Google" id="ProtNLM"/>
    </source>
</evidence>
<evidence type="ECO:0000313" key="2">
    <source>
        <dbReference type="EMBL" id="KHJ88464.1"/>
    </source>
</evidence>
<dbReference type="Proteomes" id="UP000053660">
    <property type="component" value="Unassembled WGS sequence"/>
</dbReference>
<dbReference type="EMBL" id="KN555772">
    <property type="protein sequence ID" value="KHJ88464.1"/>
    <property type="molecule type" value="Genomic_DNA"/>
</dbReference>
<feature type="signal peptide" evidence="1">
    <location>
        <begin position="1"/>
        <end position="21"/>
    </location>
</feature>